<dbReference type="OrthoDB" id="5893179at2759"/>
<comment type="caution">
    <text evidence="1">The sequence shown here is derived from an EMBL/GenBank/DDBJ whole genome shotgun (WGS) entry which is preliminary data.</text>
</comment>
<reference evidence="1 2" key="1">
    <citation type="submission" date="2020-08" db="EMBL/GenBank/DDBJ databases">
        <authorList>
            <person name="Koutsovoulos G."/>
            <person name="Danchin GJ E."/>
        </authorList>
    </citation>
    <scope>NUCLEOTIDE SEQUENCE [LARGE SCALE GENOMIC DNA]</scope>
</reference>
<protein>
    <submittedName>
        <fullName evidence="1">Uncharacterized protein</fullName>
    </submittedName>
</protein>
<name>A0A6V7TQU0_MELEN</name>
<accession>A0A6V7TQU0</accession>
<organism evidence="1 2">
    <name type="scientific">Meloidogyne enterolobii</name>
    <name type="common">Root-knot nematode worm</name>
    <name type="synonym">Meloidogyne mayaguensis</name>
    <dbReference type="NCBI Taxonomy" id="390850"/>
    <lineage>
        <taxon>Eukaryota</taxon>
        <taxon>Metazoa</taxon>
        <taxon>Ecdysozoa</taxon>
        <taxon>Nematoda</taxon>
        <taxon>Chromadorea</taxon>
        <taxon>Rhabditida</taxon>
        <taxon>Tylenchina</taxon>
        <taxon>Tylenchomorpha</taxon>
        <taxon>Tylenchoidea</taxon>
        <taxon>Meloidogynidae</taxon>
        <taxon>Meloidogyninae</taxon>
        <taxon>Meloidogyne</taxon>
    </lineage>
</organism>
<proteinExistence type="predicted"/>
<sequence length="213" mass="24004">MLYYYFSILSIFILIFIKSYDAQFTLSRTPGSKPLHLRIQLPSTTSDSISFIAPFPNENCLTNNIIDNRIFLDFYGCRISLDWSETLFGTTNYFKSLKRQKRRWRVGPVQKLKMGSAIAHYGNDMHIDMGSTGLTTSSIAPNGIQVGPRQHKKFKCLLGISATKILEFDLFVPQGTAKCGSLSIQFGPNYKLLGAEERGEKKINELDETAIAD</sequence>
<evidence type="ECO:0000313" key="1">
    <source>
        <dbReference type="EMBL" id="CAD2131140.1"/>
    </source>
</evidence>
<gene>
    <name evidence="1" type="ORF">MENT_LOCUS3192</name>
</gene>
<evidence type="ECO:0000313" key="2">
    <source>
        <dbReference type="Proteomes" id="UP000580250"/>
    </source>
</evidence>
<dbReference type="Proteomes" id="UP000580250">
    <property type="component" value="Unassembled WGS sequence"/>
</dbReference>
<dbReference type="EMBL" id="CAJEWN010000010">
    <property type="protein sequence ID" value="CAD2131140.1"/>
    <property type="molecule type" value="Genomic_DNA"/>
</dbReference>
<dbReference type="AlphaFoldDB" id="A0A6V7TQU0"/>